<proteinExistence type="inferred from homology"/>
<dbReference type="Proteomes" id="UP000198356">
    <property type="component" value="Unassembled WGS sequence"/>
</dbReference>
<dbReference type="NCBIfam" id="TIGR01552">
    <property type="entry name" value="phd_fam"/>
    <property type="match status" value="1"/>
</dbReference>
<comment type="similarity">
    <text evidence="1 2">Belongs to the phD/YefM antitoxin family.</text>
</comment>
<dbReference type="RefSeq" id="WP_176441684.1">
    <property type="nucleotide sequence ID" value="NZ_FZOU01000003.1"/>
</dbReference>
<evidence type="ECO:0000313" key="4">
    <source>
        <dbReference type="Proteomes" id="UP000198356"/>
    </source>
</evidence>
<dbReference type="AlphaFoldDB" id="A0A239IHG0"/>
<organism evidence="3 4">
    <name type="scientific">Granulicella rosea</name>
    <dbReference type="NCBI Taxonomy" id="474952"/>
    <lineage>
        <taxon>Bacteria</taxon>
        <taxon>Pseudomonadati</taxon>
        <taxon>Acidobacteriota</taxon>
        <taxon>Terriglobia</taxon>
        <taxon>Terriglobales</taxon>
        <taxon>Acidobacteriaceae</taxon>
        <taxon>Granulicella</taxon>
    </lineage>
</organism>
<dbReference type="Pfam" id="PF02604">
    <property type="entry name" value="PhdYeFM_antitox"/>
    <property type="match status" value="1"/>
</dbReference>
<protein>
    <recommendedName>
        <fullName evidence="2">Antitoxin</fullName>
    </recommendedName>
</protein>
<dbReference type="Gene3D" id="3.40.1620.10">
    <property type="entry name" value="YefM-like domain"/>
    <property type="match status" value="1"/>
</dbReference>
<name>A0A239IHG0_9BACT</name>
<gene>
    <name evidence="3" type="ORF">SAMN05421770_103120</name>
</gene>
<dbReference type="InterPro" id="IPR006442">
    <property type="entry name" value="Antitoxin_Phd/YefM"/>
</dbReference>
<comment type="function">
    <text evidence="2">Antitoxin component of a type II toxin-antitoxin (TA) system.</text>
</comment>
<dbReference type="EMBL" id="FZOU01000003">
    <property type="protein sequence ID" value="SNS93166.1"/>
    <property type="molecule type" value="Genomic_DNA"/>
</dbReference>
<keyword evidence="4" id="KW-1185">Reference proteome</keyword>
<evidence type="ECO:0000256" key="1">
    <source>
        <dbReference type="ARBA" id="ARBA00009981"/>
    </source>
</evidence>
<dbReference type="SUPFAM" id="SSF143120">
    <property type="entry name" value="YefM-like"/>
    <property type="match status" value="1"/>
</dbReference>
<reference evidence="3 4" key="1">
    <citation type="submission" date="2017-06" db="EMBL/GenBank/DDBJ databases">
        <authorList>
            <person name="Kim H.J."/>
            <person name="Triplett B.A."/>
        </authorList>
    </citation>
    <scope>NUCLEOTIDE SEQUENCE [LARGE SCALE GENOMIC DNA]</scope>
    <source>
        <strain evidence="3 4">DSM 18704</strain>
    </source>
</reference>
<accession>A0A239IHG0</accession>
<evidence type="ECO:0000256" key="2">
    <source>
        <dbReference type="RuleBase" id="RU362080"/>
    </source>
</evidence>
<evidence type="ECO:0000313" key="3">
    <source>
        <dbReference type="EMBL" id="SNS93166.1"/>
    </source>
</evidence>
<sequence>MASVVALQEAQEKLAELLDRVESGEEIVIERAGRAATKLVLIPRLELPPGSRVGGQNLLGITYIAPDFDEPMSDEELKDWGY</sequence>
<dbReference type="InterPro" id="IPR036165">
    <property type="entry name" value="YefM-like_sf"/>
</dbReference>